<dbReference type="Proteomes" id="UP000799291">
    <property type="component" value="Unassembled WGS sequence"/>
</dbReference>
<keyword evidence="3" id="KW-1185">Reference proteome</keyword>
<protein>
    <submittedName>
        <fullName evidence="2">Uncharacterized protein</fullName>
    </submittedName>
</protein>
<feature type="non-terminal residue" evidence="2">
    <location>
        <position position="1"/>
    </location>
</feature>
<feature type="compositionally biased region" description="Low complexity" evidence="1">
    <location>
        <begin position="197"/>
        <end position="219"/>
    </location>
</feature>
<sequence>LLLFAGLAVGLEVSPNSPCAKRCMDNRDNDPVMRNSSLTWNTDLSCFDWEYIGDNAMDTGKKFADCNRCMQSSEHEDVESGERDTVWFMFNNRAVVDWCIFGRFAEENNSHLATTYPYQQCNAKCELMYAAADYKIKENPGGYAYCDSEGANFTADAEECTSCLYGASGLTVLGNILDLGFDADIYTASRLQVENTTSPIPSASSSSPTSNGTPAYSTSNPPPPPSSSTGISKGAIAGIALGALVGILFFL</sequence>
<reference evidence="2" key="1">
    <citation type="journal article" date="2020" name="Stud. Mycol.">
        <title>101 Dothideomycetes genomes: a test case for predicting lifestyles and emergence of pathogens.</title>
        <authorList>
            <person name="Haridas S."/>
            <person name="Albert R."/>
            <person name="Binder M."/>
            <person name="Bloem J."/>
            <person name="Labutti K."/>
            <person name="Salamov A."/>
            <person name="Andreopoulos B."/>
            <person name="Baker S."/>
            <person name="Barry K."/>
            <person name="Bills G."/>
            <person name="Bluhm B."/>
            <person name="Cannon C."/>
            <person name="Castanera R."/>
            <person name="Culley D."/>
            <person name="Daum C."/>
            <person name="Ezra D."/>
            <person name="Gonzalez J."/>
            <person name="Henrissat B."/>
            <person name="Kuo A."/>
            <person name="Liang C."/>
            <person name="Lipzen A."/>
            <person name="Lutzoni F."/>
            <person name="Magnuson J."/>
            <person name="Mondo S."/>
            <person name="Nolan M."/>
            <person name="Ohm R."/>
            <person name="Pangilinan J."/>
            <person name="Park H.-J."/>
            <person name="Ramirez L."/>
            <person name="Alfaro M."/>
            <person name="Sun H."/>
            <person name="Tritt A."/>
            <person name="Yoshinaga Y."/>
            <person name="Zwiers L.-H."/>
            <person name="Turgeon B."/>
            <person name="Goodwin S."/>
            <person name="Spatafora J."/>
            <person name="Crous P."/>
            <person name="Grigoriev I."/>
        </authorList>
    </citation>
    <scope>NUCLEOTIDE SEQUENCE</scope>
    <source>
        <strain evidence="2">CBS 122367</strain>
    </source>
</reference>
<dbReference type="EMBL" id="MU005590">
    <property type="protein sequence ID" value="KAF2681766.1"/>
    <property type="molecule type" value="Genomic_DNA"/>
</dbReference>
<accession>A0A6G1IU44</accession>
<feature type="non-terminal residue" evidence="2">
    <location>
        <position position="251"/>
    </location>
</feature>
<evidence type="ECO:0000313" key="2">
    <source>
        <dbReference type="EMBL" id="KAF2681766.1"/>
    </source>
</evidence>
<feature type="region of interest" description="Disordered" evidence="1">
    <location>
        <begin position="197"/>
        <end position="229"/>
    </location>
</feature>
<evidence type="ECO:0000256" key="1">
    <source>
        <dbReference type="SAM" id="MobiDB-lite"/>
    </source>
</evidence>
<gene>
    <name evidence="2" type="ORF">K458DRAFT_241713</name>
</gene>
<dbReference type="OrthoDB" id="5426678at2759"/>
<name>A0A6G1IU44_9PLEO</name>
<evidence type="ECO:0000313" key="3">
    <source>
        <dbReference type="Proteomes" id="UP000799291"/>
    </source>
</evidence>
<organism evidence="2 3">
    <name type="scientific">Lentithecium fluviatile CBS 122367</name>
    <dbReference type="NCBI Taxonomy" id="1168545"/>
    <lineage>
        <taxon>Eukaryota</taxon>
        <taxon>Fungi</taxon>
        <taxon>Dikarya</taxon>
        <taxon>Ascomycota</taxon>
        <taxon>Pezizomycotina</taxon>
        <taxon>Dothideomycetes</taxon>
        <taxon>Pleosporomycetidae</taxon>
        <taxon>Pleosporales</taxon>
        <taxon>Massarineae</taxon>
        <taxon>Lentitheciaceae</taxon>
        <taxon>Lentithecium</taxon>
    </lineage>
</organism>
<dbReference type="AlphaFoldDB" id="A0A6G1IU44"/>
<proteinExistence type="predicted"/>